<feature type="compositionally biased region" description="Low complexity" evidence="1">
    <location>
        <begin position="36"/>
        <end position="55"/>
    </location>
</feature>
<feature type="region of interest" description="Disordered" evidence="1">
    <location>
        <begin position="1"/>
        <end position="21"/>
    </location>
</feature>
<feature type="region of interest" description="Disordered" evidence="1">
    <location>
        <begin position="200"/>
        <end position="277"/>
    </location>
</feature>
<sequence length="299" mass="33080">MLRPVHRQHTPNSPSPYFSVSSRESASSDVALFEDSASSVSSCSRPSSARFSSAMSLPRPDLQDVLKNRAPPPFTLGAFMAYLSQNHCLETLEFSLDAEQYRLAYTRTLERSAGQFSPRDVDHLTKLWEKLLHVYLMPYATREINIPAYVKEPVINIDYFAAIPHPDVLADIVRVVHELMTDSVLGPWVESILSSPVALEGSRRRSGLSSPPQSQYKYMHGRSNSSSLEKETLRESPMGEPVTPPTTPSIFEWTLAESPPSKSCNSGGGGSWRKMGAKLGLAKKKKSVASSEMPLPGYY</sequence>
<dbReference type="SMART" id="SM00315">
    <property type="entry name" value="RGS"/>
    <property type="match status" value="1"/>
</dbReference>
<dbReference type="OrthoDB" id="10266999at2759"/>
<comment type="caution">
    <text evidence="3">The sequence shown here is derived from an EMBL/GenBank/DDBJ whole genome shotgun (WGS) entry which is preliminary data.</text>
</comment>
<name>A0A2C5XH46_9PEZI</name>
<organism evidence="3 4">
    <name type="scientific">Ceratocystis fimbriata CBS 114723</name>
    <dbReference type="NCBI Taxonomy" id="1035309"/>
    <lineage>
        <taxon>Eukaryota</taxon>
        <taxon>Fungi</taxon>
        <taxon>Dikarya</taxon>
        <taxon>Ascomycota</taxon>
        <taxon>Pezizomycotina</taxon>
        <taxon>Sordariomycetes</taxon>
        <taxon>Hypocreomycetidae</taxon>
        <taxon>Microascales</taxon>
        <taxon>Ceratocystidaceae</taxon>
        <taxon>Ceratocystis</taxon>
    </lineage>
</organism>
<gene>
    <name evidence="3" type="ORF">CFIMG_007223RA00001</name>
</gene>
<dbReference type="SUPFAM" id="SSF48097">
    <property type="entry name" value="Regulator of G-protein signaling, RGS"/>
    <property type="match status" value="1"/>
</dbReference>
<evidence type="ECO:0000256" key="1">
    <source>
        <dbReference type="SAM" id="MobiDB-lite"/>
    </source>
</evidence>
<dbReference type="InterPro" id="IPR044926">
    <property type="entry name" value="RGS_subdomain_2"/>
</dbReference>
<dbReference type="InterPro" id="IPR016137">
    <property type="entry name" value="RGS"/>
</dbReference>
<protein>
    <recommendedName>
        <fullName evidence="2">RGS domain-containing protein</fullName>
    </recommendedName>
</protein>
<evidence type="ECO:0000313" key="4">
    <source>
        <dbReference type="Proteomes" id="UP000222788"/>
    </source>
</evidence>
<evidence type="ECO:0000313" key="3">
    <source>
        <dbReference type="EMBL" id="PHH55503.1"/>
    </source>
</evidence>
<dbReference type="AlphaFoldDB" id="A0A2C5XH46"/>
<dbReference type="EMBL" id="APWK03000010">
    <property type="protein sequence ID" value="PHH55503.1"/>
    <property type="molecule type" value="Genomic_DNA"/>
</dbReference>
<reference evidence="3 4" key="1">
    <citation type="journal article" date="2013" name="Fungal Biol.">
        <title>Analysis of microsatellite markers in the genome of the plant pathogen Ceratocystis fimbriata.</title>
        <authorList>
            <person name="Simpson M.C."/>
            <person name="Wilken P.M."/>
            <person name="Coetzee M.P."/>
            <person name="Wingfield M.J."/>
            <person name="Wingfield B.D."/>
        </authorList>
    </citation>
    <scope>NUCLEOTIDE SEQUENCE [LARGE SCALE GENOMIC DNA]</scope>
    <source>
        <strain evidence="3 4">CBS 114723</strain>
    </source>
</reference>
<dbReference type="Proteomes" id="UP000222788">
    <property type="component" value="Unassembled WGS sequence"/>
</dbReference>
<dbReference type="Pfam" id="PF00615">
    <property type="entry name" value="RGS"/>
    <property type="match status" value="1"/>
</dbReference>
<proteinExistence type="predicted"/>
<dbReference type="Gene3D" id="1.10.167.10">
    <property type="entry name" value="Regulator of G-protein Signalling 4, domain 2"/>
    <property type="match status" value="1"/>
</dbReference>
<accession>A0A2C5XH46</accession>
<keyword evidence="4" id="KW-1185">Reference proteome</keyword>
<feature type="region of interest" description="Disordered" evidence="1">
    <location>
        <begin position="35"/>
        <end position="55"/>
    </location>
</feature>
<reference evidence="3 4" key="2">
    <citation type="journal article" date="2013" name="IMA Fungus">
        <title>IMA Genome-F 1: Ceratocystis fimbriata: Draft nuclear genome sequence for the plant pathogen, Ceratocystis fimbriata.</title>
        <authorList>
            <person name="Wilken P.M."/>
            <person name="Steenkamp E.T."/>
            <person name="Wingfield M.J."/>
            <person name="de Beer Z.W."/>
            <person name="Wingfield B.D."/>
        </authorList>
    </citation>
    <scope>NUCLEOTIDE SEQUENCE [LARGE SCALE GENOMIC DNA]</scope>
    <source>
        <strain evidence="3 4">CBS 114723</strain>
    </source>
</reference>
<dbReference type="InterPro" id="IPR036305">
    <property type="entry name" value="RGS_sf"/>
</dbReference>
<dbReference type="CDD" id="cd07440">
    <property type="entry name" value="RGS"/>
    <property type="match status" value="1"/>
</dbReference>
<feature type="domain" description="RGS" evidence="2">
    <location>
        <begin position="65"/>
        <end position="198"/>
    </location>
</feature>
<evidence type="ECO:0000259" key="2">
    <source>
        <dbReference type="SMART" id="SM00315"/>
    </source>
</evidence>